<proteinExistence type="predicted"/>
<dbReference type="InterPro" id="IPR011008">
    <property type="entry name" value="Dimeric_a/b-barrel"/>
</dbReference>
<dbReference type="Proteomes" id="UP001500467">
    <property type="component" value="Unassembled WGS sequence"/>
</dbReference>
<protein>
    <recommendedName>
        <fullName evidence="1">ABM domain-containing protein</fullName>
    </recommendedName>
</protein>
<dbReference type="EMBL" id="BAAALM010000019">
    <property type="protein sequence ID" value="GAA1220546.1"/>
    <property type="molecule type" value="Genomic_DNA"/>
</dbReference>
<accession>A0ABN1VU03</accession>
<keyword evidence="3" id="KW-1185">Reference proteome</keyword>
<sequence>MRAGVVLEPIAVPEAARERFWERVRSTHAVLRQQPGFLDDMLLEQHSGPGRFNAVTVVRWASEDALAGAKAAVDELHRADGFRPAEFFRDAGIEADVANYVDLPR</sequence>
<dbReference type="Gene3D" id="3.30.70.100">
    <property type="match status" value="1"/>
</dbReference>
<evidence type="ECO:0000313" key="2">
    <source>
        <dbReference type="EMBL" id="GAA1220546.1"/>
    </source>
</evidence>
<evidence type="ECO:0000313" key="3">
    <source>
        <dbReference type="Proteomes" id="UP001500467"/>
    </source>
</evidence>
<dbReference type="RefSeq" id="WP_253853805.1">
    <property type="nucleotide sequence ID" value="NZ_BAAALM010000019.1"/>
</dbReference>
<evidence type="ECO:0000259" key="1">
    <source>
        <dbReference type="Pfam" id="PF03992"/>
    </source>
</evidence>
<feature type="domain" description="ABM" evidence="1">
    <location>
        <begin position="10"/>
        <end position="67"/>
    </location>
</feature>
<comment type="caution">
    <text evidence="2">The sequence shown here is derived from an EMBL/GenBank/DDBJ whole genome shotgun (WGS) entry which is preliminary data.</text>
</comment>
<dbReference type="Pfam" id="PF03992">
    <property type="entry name" value="ABM"/>
    <property type="match status" value="1"/>
</dbReference>
<gene>
    <name evidence="2" type="ORF">GCM10009675_49160</name>
</gene>
<dbReference type="InterPro" id="IPR007138">
    <property type="entry name" value="ABM_dom"/>
</dbReference>
<dbReference type="SUPFAM" id="SSF54909">
    <property type="entry name" value="Dimeric alpha+beta barrel"/>
    <property type="match status" value="1"/>
</dbReference>
<reference evidence="2 3" key="1">
    <citation type="journal article" date="2019" name="Int. J. Syst. Evol. Microbiol.">
        <title>The Global Catalogue of Microorganisms (GCM) 10K type strain sequencing project: providing services to taxonomists for standard genome sequencing and annotation.</title>
        <authorList>
            <consortium name="The Broad Institute Genomics Platform"/>
            <consortium name="The Broad Institute Genome Sequencing Center for Infectious Disease"/>
            <person name="Wu L."/>
            <person name="Ma J."/>
        </authorList>
    </citation>
    <scope>NUCLEOTIDE SEQUENCE [LARGE SCALE GENOMIC DNA]</scope>
    <source>
        <strain evidence="2 3">JCM 13022</strain>
    </source>
</reference>
<organism evidence="2 3">
    <name type="scientific">Prauserella alba</name>
    <dbReference type="NCBI Taxonomy" id="176898"/>
    <lineage>
        <taxon>Bacteria</taxon>
        <taxon>Bacillati</taxon>
        <taxon>Actinomycetota</taxon>
        <taxon>Actinomycetes</taxon>
        <taxon>Pseudonocardiales</taxon>
        <taxon>Pseudonocardiaceae</taxon>
        <taxon>Prauserella</taxon>
    </lineage>
</organism>
<name>A0ABN1VU03_9PSEU</name>